<dbReference type="NCBIfam" id="TIGR00904">
    <property type="entry name" value="mreB"/>
    <property type="match status" value="1"/>
</dbReference>
<dbReference type="InterPro" id="IPR004000">
    <property type="entry name" value="Actin"/>
</dbReference>
<dbReference type="SMART" id="SM00268">
    <property type="entry name" value="ACTIN"/>
    <property type="match status" value="1"/>
</dbReference>
<comment type="subcellular location">
    <subcellularLocation>
        <location evidence="6">Cytoplasm</location>
    </subcellularLocation>
    <text evidence="6">Membrane-associated.</text>
</comment>
<dbReference type="Gene3D" id="3.30.420.40">
    <property type="match status" value="2"/>
</dbReference>
<keyword evidence="2 6" id="KW-0547">Nucleotide-binding</keyword>
<dbReference type="Proteomes" id="UP000177967">
    <property type="component" value="Unassembled WGS sequence"/>
</dbReference>
<comment type="caution">
    <text evidence="6">Lacks conserved residue(s) required for the propagation of feature annotation.</text>
</comment>
<evidence type="ECO:0000256" key="1">
    <source>
        <dbReference type="ARBA" id="ARBA00022490"/>
    </source>
</evidence>
<keyword evidence="4 6" id="KW-0133">Cell shape</keyword>
<feature type="binding site" evidence="6">
    <location>
        <begin position="172"/>
        <end position="174"/>
    </location>
    <ligand>
        <name>ATP</name>
        <dbReference type="ChEBI" id="CHEBI:30616"/>
    </ligand>
</feature>
<name>A0A1G1UYI2_9BACT</name>
<dbReference type="SUPFAM" id="SSF53067">
    <property type="entry name" value="Actin-like ATPase domain"/>
    <property type="match status" value="2"/>
</dbReference>
<organism evidence="7 8">
    <name type="scientific">Candidatus Blackburnbacteria bacterium RIFCSPHIGHO2_01_FULL_43_15b</name>
    <dbReference type="NCBI Taxonomy" id="1797513"/>
    <lineage>
        <taxon>Bacteria</taxon>
        <taxon>Candidatus Blackburniibacteriota</taxon>
    </lineage>
</organism>
<keyword evidence="3 6" id="KW-0067">ATP-binding</keyword>
<dbReference type="NCBIfam" id="NF010539">
    <property type="entry name" value="PRK13927.1"/>
    <property type="match status" value="1"/>
</dbReference>
<dbReference type="InterPro" id="IPR056546">
    <property type="entry name" value="MreB_MamK-like"/>
</dbReference>
<dbReference type="InterPro" id="IPR004753">
    <property type="entry name" value="MreB"/>
</dbReference>
<dbReference type="GO" id="GO:0000902">
    <property type="term" value="P:cell morphogenesis"/>
    <property type="evidence" value="ECO:0007669"/>
    <property type="project" value="InterPro"/>
</dbReference>
<comment type="function">
    <text evidence="6">Forms membrane-associated dynamic filaments that are essential for cell shape determination. Acts by regulating cell wall synthesis and cell elongation, and thus cell shape. A feedback loop between cell geometry and MreB localization may maintain elongated cell shape by targeting cell wall growth to regions of negative cell wall curvature.</text>
</comment>
<evidence type="ECO:0000256" key="5">
    <source>
        <dbReference type="ARBA" id="ARBA00023458"/>
    </source>
</evidence>
<comment type="subunit">
    <text evidence="6">Forms polymers.</text>
</comment>
<feature type="binding site" evidence="6">
    <location>
        <begin position="300"/>
        <end position="303"/>
    </location>
    <ligand>
        <name>ATP</name>
        <dbReference type="ChEBI" id="CHEBI:30616"/>
    </ligand>
</feature>
<dbReference type="STRING" id="1797513.A2782_00305"/>
<accession>A0A1G1UYI2</accession>
<dbReference type="CDD" id="cd10225">
    <property type="entry name" value="ASKHA_NBD_MreB-like"/>
    <property type="match status" value="1"/>
</dbReference>
<dbReference type="GO" id="GO:0008360">
    <property type="term" value="P:regulation of cell shape"/>
    <property type="evidence" value="ECO:0007669"/>
    <property type="project" value="UniProtKB-UniRule"/>
</dbReference>
<evidence type="ECO:0000313" key="7">
    <source>
        <dbReference type="EMBL" id="OGY08207.1"/>
    </source>
</evidence>
<dbReference type="GO" id="GO:0005524">
    <property type="term" value="F:ATP binding"/>
    <property type="evidence" value="ECO:0007669"/>
    <property type="project" value="UniProtKB-KW"/>
</dbReference>
<reference evidence="7 8" key="1">
    <citation type="journal article" date="2016" name="Nat. Commun.">
        <title>Thousands of microbial genomes shed light on interconnected biogeochemical processes in an aquifer system.</title>
        <authorList>
            <person name="Anantharaman K."/>
            <person name="Brown C.T."/>
            <person name="Hug L.A."/>
            <person name="Sharon I."/>
            <person name="Castelle C.J."/>
            <person name="Probst A.J."/>
            <person name="Thomas B.C."/>
            <person name="Singh A."/>
            <person name="Wilkins M.J."/>
            <person name="Karaoz U."/>
            <person name="Brodie E.L."/>
            <person name="Williams K.H."/>
            <person name="Hubbard S.S."/>
            <person name="Banfield J.F."/>
        </authorList>
    </citation>
    <scope>NUCLEOTIDE SEQUENCE [LARGE SCALE GENOMIC DNA]</scope>
</reference>
<dbReference type="InterPro" id="IPR043129">
    <property type="entry name" value="ATPase_NBD"/>
</dbReference>
<evidence type="ECO:0000256" key="4">
    <source>
        <dbReference type="ARBA" id="ARBA00022960"/>
    </source>
</evidence>
<protein>
    <recommendedName>
        <fullName evidence="6">Cell shape-determining protein MreB</fullName>
    </recommendedName>
</protein>
<evidence type="ECO:0000256" key="6">
    <source>
        <dbReference type="HAMAP-Rule" id="MF_02207"/>
    </source>
</evidence>
<dbReference type="PANTHER" id="PTHR42749">
    <property type="entry name" value="CELL SHAPE-DETERMINING PROTEIN MREB"/>
    <property type="match status" value="1"/>
</dbReference>
<feature type="binding site" evidence="6">
    <location>
        <begin position="19"/>
        <end position="21"/>
    </location>
    <ligand>
        <name>ATP</name>
        <dbReference type="ChEBI" id="CHEBI:30616"/>
    </ligand>
</feature>
<sequence length="353" mass="37720">MIDKFFSLFTHDIGIDLGTANTLVYVRGKGIVIREPSVVARHKKTKAMLAIGAQAKKMEGRTPQTLEAVRPLKDGVIADFDATAAMLSYFIKRVHETPQGARRLGFPKISKPRVVIGIPSGVTEVERRAVQDAALSAGARQAYLIEEPMAAAIGAGLPVADPGGIFVVDMGGGTTEIALISLGGIVLNRGLRIAGDELDEAIISYLRLRYSLLLGRTSAEEAKLSIGSAVAQKPEKYHVVRGRDLETGLPKSIKVSSEEIREALVPILQQIIVRIADTLESSPPELVSDVIEKGIVLAGGGALISGFDQLISEMIKIPVWVADDPLTAVVRGTAKVLEDPRLLSQVRVTGGLR</sequence>
<keyword evidence="1 6" id="KW-0963">Cytoplasm</keyword>
<dbReference type="HAMAP" id="MF_02207">
    <property type="entry name" value="MreB"/>
    <property type="match status" value="1"/>
</dbReference>
<comment type="similarity">
    <text evidence="5 6">Belongs to the FtsA/MreB family.</text>
</comment>
<evidence type="ECO:0000313" key="8">
    <source>
        <dbReference type="Proteomes" id="UP000177967"/>
    </source>
</evidence>
<dbReference type="PRINTS" id="PR01652">
    <property type="entry name" value="SHAPEPROTEIN"/>
</dbReference>
<proteinExistence type="inferred from homology"/>
<dbReference type="Pfam" id="PF06723">
    <property type="entry name" value="MreB_Mbl"/>
    <property type="match status" value="1"/>
</dbReference>
<comment type="caution">
    <text evidence="7">The sequence shown here is derived from an EMBL/GenBank/DDBJ whole genome shotgun (WGS) entry which is preliminary data.</text>
</comment>
<dbReference type="GO" id="GO:0005737">
    <property type="term" value="C:cytoplasm"/>
    <property type="evidence" value="ECO:0007669"/>
    <property type="project" value="UniProtKB-SubCell"/>
</dbReference>
<evidence type="ECO:0000256" key="3">
    <source>
        <dbReference type="ARBA" id="ARBA00022840"/>
    </source>
</evidence>
<dbReference type="PANTHER" id="PTHR42749:SF1">
    <property type="entry name" value="CELL SHAPE-DETERMINING PROTEIN MREB"/>
    <property type="match status" value="1"/>
</dbReference>
<gene>
    <name evidence="6" type="primary">mreB</name>
    <name evidence="7" type="ORF">A2782_00305</name>
</gene>
<dbReference type="EMBL" id="MHBW01000030">
    <property type="protein sequence ID" value="OGY08207.1"/>
    <property type="molecule type" value="Genomic_DNA"/>
</dbReference>
<dbReference type="AlphaFoldDB" id="A0A1G1UYI2"/>
<evidence type="ECO:0000256" key="2">
    <source>
        <dbReference type="ARBA" id="ARBA00022741"/>
    </source>
</evidence>